<keyword evidence="1" id="KW-1133">Transmembrane helix</keyword>
<feature type="transmembrane region" description="Helical" evidence="1">
    <location>
        <begin position="7"/>
        <end position="27"/>
    </location>
</feature>
<accession>F0QXH4</accession>
<dbReference type="AlphaFoldDB" id="F0QXH4"/>
<dbReference type="HOGENOM" id="CLU_545896_0_0_2"/>
<evidence type="ECO:0000313" key="3">
    <source>
        <dbReference type="Proteomes" id="UP000007485"/>
    </source>
</evidence>
<dbReference type="EMBL" id="CP002529">
    <property type="protein sequence ID" value="ADY02389.1"/>
    <property type="molecule type" value="Genomic_DNA"/>
</dbReference>
<reference evidence="2 3" key="1">
    <citation type="journal article" date="2011" name="J. Bacteriol.">
        <title>Complete genome sequence of 'Vulcanisaeta moutnovskia' strain 768-28, a novel member of the hyperthermophilic crenarchaeal genus vulcanisaeta.</title>
        <authorList>
            <person name="Gumerov V.M."/>
            <person name="Mardanov A.V."/>
            <person name="Beletsky A.V."/>
            <person name="Prokofeva M.I."/>
            <person name="Bonch-Osmolovskaya E.A."/>
            <person name="Ravin N.V."/>
            <person name="Skryabin K.G."/>
        </authorList>
    </citation>
    <scope>NUCLEOTIDE SEQUENCE [LARGE SCALE GENOMIC DNA]</scope>
    <source>
        <strain evidence="2 3">768-28</strain>
    </source>
</reference>
<proteinExistence type="predicted"/>
<organism evidence="2 3">
    <name type="scientific">Vulcanisaeta moutnovskia (strain 768-28)</name>
    <dbReference type="NCBI Taxonomy" id="985053"/>
    <lineage>
        <taxon>Archaea</taxon>
        <taxon>Thermoproteota</taxon>
        <taxon>Thermoprotei</taxon>
        <taxon>Thermoproteales</taxon>
        <taxon>Thermoproteaceae</taxon>
        <taxon>Vulcanisaeta</taxon>
    </lineage>
</organism>
<evidence type="ECO:0000313" key="2">
    <source>
        <dbReference type="EMBL" id="ADY02389.1"/>
    </source>
</evidence>
<name>F0QXH4_VULM7</name>
<evidence type="ECO:0000256" key="1">
    <source>
        <dbReference type="SAM" id="Phobius"/>
    </source>
</evidence>
<gene>
    <name evidence="2" type="ordered locus">VMUT_2193</name>
</gene>
<dbReference type="KEGG" id="vmo:VMUT_2193"/>
<sequence>MKTGISKWVWVGVVVVVVIVAAVAGIVTTHKPATTAPSTTPTTATVNFNVAPLSVPIYVVGPVSLVEELASVSVNASLIKPIPLNALPSLPNGSVVLVYWPFISGDVIVGDSGRVYVVNLTSPVFGYLASTLARGGIVGIYANASLENVVEFTLAYVWARAVNNTAIAGAGLIDYMFAYPTIPVNAKEPMIIVARWVKPRGLVIGPIYLSQLQQFIVNTMKLVNAPPTINGVIDNEDPCYAEYQQYTSQQGTGVYTNGESTLIWAAPMFYGTSDNGVQAYYDGNGTFYWDTCLAVGNSIYEVQYPGYAPAYYLPAQIVGYGDYYENSTMYNSSWNPPPTSSTSSYTVSFGITVTGIPSLSVGISLPSGTSESISDSQNSAAETSLPSVSIIQVSNITWTFNIYQSAQAGFPNAFEDITPVNIFLPNFNQLQSYYIVFNVDFENYAVTSQVLCGYYTTETIWADVEWDINVVPQSATTANVTGSPSMLNALPNYPYVSGVSSSLVWTPCPPS</sequence>
<dbReference type="eggNOG" id="arCOG10493">
    <property type="taxonomic scope" value="Archaea"/>
</dbReference>
<dbReference type="Proteomes" id="UP000007485">
    <property type="component" value="Chromosome"/>
</dbReference>
<dbReference type="OrthoDB" id="29143at2157"/>
<keyword evidence="1" id="KW-0812">Transmembrane</keyword>
<keyword evidence="3" id="KW-1185">Reference proteome</keyword>
<keyword evidence="1" id="KW-0472">Membrane</keyword>
<protein>
    <submittedName>
        <fullName evidence="2">Uncharacterized protein</fullName>
    </submittedName>
</protein>